<dbReference type="PANTHER" id="PTHR23135">
    <property type="entry name" value="MUR LIGASE FAMILY MEMBER"/>
    <property type="match status" value="1"/>
</dbReference>
<feature type="binding site" evidence="7">
    <location>
        <position position="208"/>
    </location>
    <ligand>
        <name>UDP-N-acetyl-alpha-D-muramoyl-L-alanyl-D-glutamate</name>
        <dbReference type="ChEBI" id="CHEBI:83900"/>
    </ligand>
</feature>
<dbReference type="InterPro" id="IPR005761">
    <property type="entry name" value="UDP-N-AcMur-Glu-dNH2Pim_ligase"/>
</dbReference>
<sequence length="533" mass="55523">MSTTGETGQPRTVAALAAAFGLAVLDAPDAGAITLSGVSLDNRTISDGDLFAALPGAKAHGAAFARNAVEAGAVAILTDAAGADLIAAAGGTSGGDQTGNATSGVPVLVANDPRLILGDVAAWVHHNPAGSVRTFAVTGTNGKTTTSYLLEEILAALGGQTGLIGTVELKVGPDRTPARLTTPEAPQLHGLLTEMVAADVDAVVMEVSSHALALHRVDGVVFDVVAFTNLTEDHLDFHGGIEHYFEAKASLFTPQHARRGVVLVDDAWGRRLAERASIDIVTVGTGKAGQDADWMIVINHAAADHTDFTITHSSGRSLSTTVGLPGRFNVANAAVALVMAIESGTTPAELNHALPNGLRARVPGRMELVANRPRCIVDFAHNADALHLALAALRPSTKGRLFVVFGATGERDRGKRAVMGRVAVENADVVVITDDDPHDEDPAAIRAEVMAGALRALPAAQRAGRGVDLFEVAPRRTAIHRAIRFAGPADTVLVAGRGHETLQEIAGVEYHLDDREEVRTAMSERSPQRTEEP</sequence>
<dbReference type="InterPro" id="IPR035911">
    <property type="entry name" value="MurE/MurF_N"/>
</dbReference>
<keyword evidence="4 7" id="KW-0573">Peptidoglycan synthesis</keyword>
<evidence type="ECO:0000256" key="5">
    <source>
        <dbReference type="ARBA" id="ARBA00023306"/>
    </source>
</evidence>
<evidence type="ECO:0000256" key="1">
    <source>
        <dbReference type="ARBA" id="ARBA00005898"/>
    </source>
</evidence>
<keyword evidence="7 13" id="KW-0436">Ligase</keyword>
<keyword evidence="6 7" id="KW-0961">Cell wall biogenesis/degradation</keyword>
<dbReference type="Pfam" id="PF01225">
    <property type="entry name" value="Mur_ligase"/>
    <property type="match status" value="1"/>
</dbReference>
<dbReference type="EMBL" id="JAGSHT010000025">
    <property type="protein sequence ID" value="MBZ2199248.1"/>
    <property type="molecule type" value="Genomic_DNA"/>
</dbReference>
<keyword evidence="14" id="KW-1185">Reference proteome</keyword>
<evidence type="ECO:0000256" key="9">
    <source>
        <dbReference type="SAM" id="MobiDB-lite"/>
    </source>
</evidence>
<dbReference type="Gene3D" id="3.40.1390.10">
    <property type="entry name" value="MurE/MurF, N-terminal domain"/>
    <property type="match status" value="1"/>
</dbReference>
<evidence type="ECO:0000256" key="6">
    <source>
        <dbReference type="ARBA" id="ARBA00023316"/>
    </source>
</evidence>
<keyword evidence="7" id="KW-0547">Nucleotide-binding</keyword>
<feature type="binding site" evidence="7">
    <location>
        <position position="40"/>
    </location>
    <ligand>
        <name>UDP-N-acetyl-alpha-D-muramoyl-L-alanyl-D-glutamate</name>
        <dbReference type="ChEBI" id="CHEBI:83900"/>
    </ligand>
</feature>
<evidence type="ECO:0000256" key="7">
    <source>
        <dbReference type="HAMAP-Rule" id="MF_00208"/>
    </source>
</evidence>
<evidence type="ECO:0000256" key="3">
    <source>
        <dbReference type="ARBA" id="ARBA00022960"/>
    </source>
</evidence>
<feature type="binding site" evidence="7">
    <location>
        <begin position="181"/>
        <end position="182"/>
    </location>
    <ligand>
        <name>UDP-N-acetyl-alpha-D-muramoyl-L-alanyl-D-glutamate</name>
        <dbReference type="ChEBI" id="CHEBI:83900"/>
    </ligand>
</feature>
<comment type="pathway">
    <text evidence="7 8">Cell wall biogenesis; peptidoglycan biosynthesis.</text>
</comment>
<evidence type="ECO:0000259" key="12">
    <source>
        <dbReference type="Pfam" id="PF08245"/>
    </source>
</evidence>
<feature type="modified residue" description="N6-carboxylysine" evidence="7">
    <location>
        <position position="248"/>
    </location>
</feature>
<comment type="cofactor">
    <cofactor evidence="7">
        <name>Mg(2+)</name>
        <dbReference type="ChEBI" id="CHEBI:18420"/>
    </cofactor>
</comment>
<dbReference type="NCBIfam" id="NF001126">
    <property type="entry name" value="PRK00139.1-4"/>
    <property type="match status" value="1"/>
</dbReference>
<name>A0ABS7SFY1_9MICO</name>
<feature type="binding site" evidence="7">
    <location>
        <position position="216"/>
    </location>
    <ligand>
        <name>UDP-N-acetyl-alpha-D-muramoyl-L-alanyl-D-glutamate</name>
        <dbReference type="ChEBI" id="CHEBI:83900"/>
    </ligand>
</feature>
<dbReference type="Proteomes" id="UP000826651">
    <property type="component" value="Unassembled WGS sequence"/>
</dbReference>
<keyword evidence="3 7" id="KW-0133">Cell shape</keyword>
<evidence type="ECO:0000256" key="2">
    <source>
        <dbReference type="ARBA" id="ARBA00022618"/>
    </source>
</evidence>
<evidence type="ECO:0000313" key="14">
    <source>
        <dbReference type="Proteomes" id="UP000826651"/>
    </source>
</evidence>
<evidence type="ECO:0000313" key="13">
    <source>
        <dbReference type="EMBL" id="MBZ2199248.1"/>
    </source>
</evidence>
<comment type="function">
    <text evidence="7">Catalyzes the addition of an amino acid to the nucleotide precursor UDP-N-acetylmuramoyl-L-alanyl-D-glutamate (UMAG) in the biosynthesis of bacterial cell-wall peptidoglycan.</text>
</comment>
<comment type="caution">
    <text evidence="13">The sequence shown here is derived from an EMBL/GenBank/DDBJ whole genome shotgun (WGS) entry which is preliminary data.</text>
</comment>
<evidence type="ECO:0000259" key="11">
    <source>
        <dbReference type="Pfam" id="PF02875"/>
    </source>
</evidence>
<dbReference type="NCBIfam" id="NF001124">
    <property type="entry name" value="PRK00139.1-2"/>
    <property type="match status" value="1"/>
</dbReference>
<dbReference type="SUPFAM" id="SSF53244">
    <property type="entry name" value="MurD-like peptide ligases, peptide-binding domain"/>
    <property type="match status" value="1"/>
</dbReference>
<dbReference type="SUPFAM" id="SSF63418">
    <property type="entry name" value="MurE/MurF N-terminal domain"/>
    <property type="match status" value="1"/>
</dbReference>
<dbReference type="PANTHER" id="PTHR23135:SF4">
    <property type="entry name" value="UDP-N-ACETYLMURAMOYL-L-ALANYL-D-GLUTAMATE--2,6-DIAMINOPIMELATE LIGASE MURE HOMOLOG, CHLOROPLASTIC"/>
    <property type="match status" value="1"/>
</dbReference>
<evidence type="ECO:0000259" key="10">
    <source>
        <dbReference type="Pfam" id="PF01225"/>
    </source>
</evidence>
<comment type="caution">
    <text evidence="7">Lacks conserved residue(s) required for the propagation of feature annotation.</text>
</comment>
<dbReference type="InterPro" id="IPR000713">
    <property type="entry name" value="Mur_ligase_N"/>
</dbReference>
<dbReference type="RefSeq" id="WP_223411255.1">
    <property type="nucleotide sequence ID" value="NZ_JAGSHT010000025.1"/>
</dbReference>
<evidence type="ECO:0000256" key="4">
    <source>
        <dbReference type="ARBA" id="ARBA00022984"/>
    </source>
</evidence>
<protein>
    <recommendedName>
        <fullName evidence="7">UDP-N-acetylmuramyl-tripeptide synthetase</fullName>
        <ecNumber evidence="7">6.3.2.-</ecNumber>
    </recommendedName>
    <alternativeName>
        <fullName evidence="7">UDP-MurNAc-tripeptide synthetase</fullName>
    </alternativeName>
</protein>
<dbReference type="NCBIfam" id="TIGR01085">
    <property type="entry name" value="murE"/>
    <property type="match status" value="1"/>
</dbReference>
<dbReference type="EC" id="6.3.2.-" evidence="7"/>
<accession>A0ABS7SFY1</accession>
<keyword evidence="5 7" id="KW-0131">Cell cycle</keyword>
<comment type="similarity">
    <text evidence="1 7">Belongs to the MurCDEF family. MurE subfamily.</text>
</comment>
<gene>
    <name evidence="7" type="primary">murE</name>
    <name evidence="13" type="ORF">KCQ71_24090</name>
</gene>
<feature type="binding site" evidence="7">
    <location>
        <begin position="139"/>
        <end position="145"/>
    </location>
    <ligand>
        <name>ATP</name>
        <dbReference type="ChEBI" id="CHEBI:30616"/>
    </ligand>
</feature>
<dbReference type="InterPro" id="IPR036565">
    <property type="entry name" value="Mur-like_cat_sf"/>
</dbReference>
<dbReference type="HAMAP" id="MF_00208">
    <property type="entry name" value="MurE"/>
    <property type="match status" value="1"/>
</dbReference>
<dbReference type="Gene3D" id="3.40.1190.10">
    <property type="entry name" value="Mur-like, catalytic domain"/>
    <property type="match status" value="1"/>
</dbReference>
<feature type="region of interest" description="Disordered" evidence="9">
    <location>
        <begin position="513"/>
        <end position="533"/>
    </location>
</feature>
<reference evidence="13 14" key="1">
    <citation type="submission" date="2021-04" db="EMBL/GenBank/DDBJ databases">
        <title>Ruania sp. nov., isolated from sandy soil of mangrove forest.</title>
        <authorList>
            <person name="Ge X."/>
            <person name="Huang R."/>
            <person name="Liu W."/>
        </authorList>
    </citation>
    <scope>NUCLEOTIDE SEQUENCE [LARGE SCALE GENOMIC DNA]</scope>
    <source>
        <strain evidence="13 14">N2-46</strain>
    </source>
</reference>
<evidence type="ECO:0000256" key="8">
    <source>
        <dbReference type="RuleBase" id="RU004135"/>
    </source>
</evidence>
<keyword evidence="7" id="KW-0460">Magnesium</keyword>
<dbReference type="Pfam" id="PF08245">
    <property type="entry name" value="Mur_ligase_M"/>
    <property type="match status" value="1"/>
</dbReference>
<dbReference type="InterPro" id="IPR013221">
    <property type="entry name" value="Mur_ligase_cen"/>
</dbReference>
<comment type="PTM">
    <text evidence="7">Carboxylation is probably crucial for Mg(2+) binding and, consequently, for the gamma-phosphate positioning of ATP.</text>
</comment>
<dbReference type="Pfam" id="PF02875">
    <property type="entry name" value="Mur_ligase_C"/>
    <property type="match status" value="1"/>
</dbReference>
<feature type="domain" description="Mur ligase central" evidence="12">
    <location>
        <begin position="137"/>
        <end position="340"/>
    </location>
</feature>
<keyword evidence="2 7" id="KW-0132">Cell division</keyword>
<keyword evidence="7" id="KW-0963">Cytoplasm</keyword>
<keyword evidence="7" id="KW-0067">ATP-binding</keyword>
<dbReference type="SUPFAM" id="SSF53623">
    <property type="entry name" value="MurD-like peptide ligases, catalytic domain"/>
    <property type="match status" value="1"/>
</dbReference>
<feature type="domain" description="Mur ligase N-terminal catalytic" evidence="10">
    <location>
        <begin position="35"/>
        <end position="82"/>
    </location>
</feature>
<dbReference type="GO" id="GO:0008765">
    <property type="term" value="F:UDP-N-acetylmuramoylalanyl-D-glutamate-2,6-diaminopimelate ligase activity"/>
    <property type="evidence" value="ECO:0007669"/>
    <property type="project" value="UniProtKB-EC"/>
</dbReference>
<dbReference type="InterPro" id="IPR004101">
    <property type="entry name" value="Mur_ligase_C"/>
</dbReference>
<organism evidence="13 14">
    <name type="scientific">Occultella gossypii</name>
    <dbReference type="NCBI Taxonomy" id="2800820"/>
    <lineage>
        <taxon>Bacteria</taxon>
        <taxon>Bacillati</taxon>
        <taxon>Actinomycetota</taxon>
        <taxon>Actinomycetes</taxon>
        <taxon>Micrococcales</taxon>
        <taxon>Ruaniaceae</taxon>
        <taxon>Occultella</taxon>
    </lineage>
</organism>
<feature type="domain" description="Mur ligase C-terminal" evidence="11">
    <location>
        <begin position="364"/>
        <end position="498"/>
    </location>
</feature>
<proteinExistence type="inferred from homology"/>
<dbReference type="InterPro" id="IPR036615">
    <property type="entry name" value="Mur_ligase_C_dom_sf"/>
</dbReference>
<dbReference type="Gene3D" id="3.90.190.20">
    <property type="entry name" value="Mur ligase, C-terminal domain"/>
    <property type="match status" value="1"/>
</dbReference>
<comment type="subcellular location">
    <subcellularLocation>
        <location evidence="7 8">Cytoplasm</location>
    </subcellularLocation>
</comment>